<dbReference type="InterPro" id="IPR028064">
    <property type="entry name" value="TMEM154"/>
</dbReference>
<comment type="caution">
    <text evidence="2">The sequence shown here is derived from an EMBL/GenBank/DDBJ whole genome shotgun (WGS) entry which is preliminary data.</text>
</comment>
<organism evidence="2 3">
    <name type="scientific">Saguinus oedipus</name>
    <name type="common">Cotton-top tamarin</name>
    <name type="synonym">Oedipomidas oedipus</name>
    <dbReference type="NCBI Taxonomy" id="9490"/>
    <lineage>
        <taxon>Eukaryota</taxon>
        <taxon>Metazoa</taxon>
        <taxon>Chordata</taxon>
        <taxon>Craniata</taxon>
        <taxon>Vertebrata</taxon>
        <taxon>Euteleostomi</taxon>
        <taxon>Mammalia</taxon>
        <taxon>Eutheria</taxon>
        <taxon>Euarchontoglires</taxon>
        <taxon>Primates</taxon>
        <taxon>Haplorrhini</taxon>
        <taxon>Platyrrhini</taxon>
        <taxon>Cebidae</taxon>
        <taxon>Callitrichinae</taxon>
        <taxon>Saguinus</taxon>
    </lineage>
</organism>
<dbReference type="Pfam" id="PF15102">
    <property type="entry name" value="TMEM154"/>
    <property type="match status" value="1"/>
</dbReference>
<protein>
    <submittedName>
        <fullName evidence="2">Uncharacterized protein</fullName>
    </submittedName>
</protein>
<dbReference type="Proteomes" id="UP001266305">
    <property type="component" value="Unassembled WGS sequence"/>
</dbReference>
<dbReference type="EMBL" id="JASSZA010000003">
    <property type="protein sequence ID" value="KAK2116338.1"/>
    <property type="molecule type" value="Genomic_DNA"/>
</dbReference>
<name>A0ABQ9W3Y6_SAGOE</name>
<evidence type="ECO:0000256" key="1">
    <source>
        <dbReference type="SAM" id="Phobius"/>
    </source>
</evidence>
<evidence type="ECO:0000313" key="3">
    <source>
        <dbReference type="Proteomes" id="UP001266305"/>
    </source>
</evidence>
<keyword evidence="1" id="KW-0472">Membrane</keyword>
<feature type="transmembrane region" description="Helical" evidence="1">
    <location>
        <begin position="72"/>
        <end position="91"/>
    </location>
</feature>
<keyword evidence="1" id="KW-1133">Transmembrane helix</keyword>
<gene>
    <name evidence="2" type="ORF">P7K49_006964</name>
</gene>
<accession>A0ABQ9W3Y6</accession>
<sequence length="94" mass="10572">MQNELVLCNYEELELSGDTAEASEIPNEETVLHLVTFAAVTPTETLTANMNSTDIAPDENQLEFILMKKLDTLQMVMLGYLMSIMAAFYTFTKE</sequence>
<keyword evidence="1" id="KW-0812">Transmembrane</keyword>
<evidence type="ECO:0000313" key="2">
    <source>
        <dbReference type="EMBL" id="KAK2116338.1"/>
    </source>
</evidence>
<keyword evidence="3" id="KW-1185">Reference proteome</keyword>
<reference evidence="2 3" key="1">
    <citation type="submission" date="2023-05" db="EMBL/GenBank/DDBJ databases">
        <title>B98-5 Cell Line De Novo Hybrid Assembly: An Optical Mapping Approach.</title>
        <authorList>
            <person name="Kananen K."/>
            <person name="Auerbach J.A."/>
            <person name="Kautto E."/>
            <person name="Blachly J.S."/>
        </authorList>
    </citation>
    <scope>NUCLEOTIDE SEQUENCE [LARGE SCALE GENOMIC DNA]</scope>
    <source>
        <strain evidence="2">B95-8</strain>
        <tissue evidence="2">Cell line</tissue>
    </source>
</reference>
<proteinExistence type="predicted"/>